<dbReference type="Proteomes" id="UP001055172">
    <property type="component" value="Unassembled WGS sequence"/>
</dbReference>
<accession>A0AA37GI65</accession>
<dbReference type="EMBL" id="BPPX01000006">
    <property type="protein sequence ID" value="GJC80826.1"/>
    <property type="molecule type" value="Genomic_DNA"/>
</dbReference>
<evidence type="ECO:0000313" key="2">
    <source>
        <dbReference type="Proteomes" id="UP001055172"/>
    </source>
</evidence>
<dbReference type="AlphaFoldDB" id="A0AA37GI65"/>
<evidence type="ECO:0000313" key="1">
    <source>
        <dbReference type="EMBL" id="GJC80826.1"/>
    </source>
</evidence>
<name>A0AA37GI65_9PEZI</name>
<gene>
    <name evidence="1" type="ORF">ColLi_03664</name>
</gene>
<keyword evidence="2" id="KW-1185">Reference proteome</keyword>
<proteinExistence type="predicted"/>
<reference evidence="1 2" key="1">
    <citation type="submission" date="2021-07" db="EMBL/GenBank/DDBJ databases">
        <title>Genome data of Colletotrichum spaethianum.</title>
        <authorList>
            <person name="Utami Y.D."/>
            <person name="Hiruma K."/>
        </authorList>
    </citation>
    <scope>NUCLEOTIDE SEQUENCE [LARGE SCALE GENOMIC DNA]</scope>
    <source>
        <strain evidence="1 2">MAFF 242679</strain>
    </source>
</reference>
<sequence length="59" mass="6085">MAWGALTGSAGHTHGVSLLKSLGIVLGPFSMSTIMTGSVEAEGHWSVMGPEISVIEDMI</sequence>
<protein>
    <submittedName>
        <fullName evidence="1">Uncharacterized protein</fullName>
    </submittedName>
</protein>
<organism evidence="1 2">
    <name type="scientific">Colletotrichum liriopes</name>
    <dbReference type="NCBI Taxonomy" id="708192"/>
    <lineage>
        <taxon>Eukaryota</taxon>
        <taxon>Fungi</taxon>
        <taxon>Dikarya</taxon>
        <taxon>Ascomycota</taxon>
        <taxon>Pezizomycotina</taxon>
        <taxon>Sordariomycetes</taxon>
        <taxon>Hypocreomycetidae</taxon>
        <taxon>Glomerellales</taxon>
        <taxon>Glomerellaceae</taxon>
        <taxon>Colletotrichum</taxon>
        <taxon>Colletotrichum spaethianum species complex</taxon>
    </lineage>
</organism>
<comment type="caution">
    <text evidence="1">The sequence shown here is derived from an EMBL/GenBank/DDBJ whole genome shotgun (WGS) entry which is preliminary data.</text>
</comment>